<reference evidence="9" key="2">
    <citation type="submission" date="2021-04" db="EMBL/GenBank/DDBJ databases">
        <authorList>
            <person name="Gilroy R."/>
        </authorList>
    </citation>
    <scope>NUCLEOTIDE SEQUENCE</scope>
    <source>
        <strain evidence="9">G3-2149</strain>
    </source>
</reference>
<sequence>MKKNITINLFGALYNIDEDAYDLLFRYQEDMKRYFAGREGGEEIADDIEHRVAELMAELKASGVEAITIEHIEAIIRRIGSPEQLDGDAEESDAQPRMEKPRKKLFRNPDDKKLAGVLSGMAAYFGVDPMALRLIALVLIFLTKGVGLLVYLICWLIIPEAKTPEDKLRMRGEPVNMESLREEILNGAGKVEDFVRSPQTESKARGCLSTVVDLFAGLFKLLLFVFLGGLAVLFVFGLLLVICCIGMALYASIAGFGSLFFHNTDAVLLQTLEQLPLTANLGFWVSALSLLVLLAIPVYVFVHWLGRFWGRGGGVAPKARTTLIVSWLAALVLFGIFTTTTSITVARSYQENQRKLYSINGFYVPEWEYNYLKQNDWNVLVHKNCSDDYIGWGHYYSKDGQRYLHGRNVDGQMEYQLERKEKVTPGLYRLEAVGRTDGAGAYIYAQQGTSVNKQEIPVCGEEQGSIWLDAQKRIAAGGLSVSDSIRYHEICARHDGKGHGWSRVIVDSIVVTKPGELRYGVSNVPAFTGKPWRGTWLSAADFTLTRL</sequence>
<comment type="caution">
    <text evidence="9">The sequence shown here is derived from an EMBL/GenBank/DDBJ whole genome shotgun (WGS) entry which is preliminary data.</text>
</comment>
<dbReference type="InterPro" id="IPR007168">
    <property type="entry name" value="Phageshock_PspC_N"/>
</dbReference>
<dbReference type="AlphaFoldDB" id="A0A9E2P1N2"/>
<feature type="domain" description="PspC-related transmembrane region" evidence="8">
    <location>
        <begin position="202"/>
        <end position="341"/>
    </location>
</feature>
<dbReference type="InterPro" id="IPR052027">
    <property type="entry name" value="PspC"/>
</dbReference>
<keyword evidence="3 6" id="KW-0812">Transmembrane</keyword>
<dbReference type="Pfam" id="PF04024">
    <property type="entry name" value="PspC"/>
    <property type="match status" value="1"/>
</dbReference>
<feature type="domain" description="Phage shock protein PspC N-terminal" evidence="7">
    <location>
        <begin position="103"/>
        <end position="161"/>
    </location>
</feature>
<accession>A0A9E2P1N2</accession>
<evidence type="ECO:0000259" key="8">
    <source>
        <dbReference type="Pfam" id="PF22571"/>
    </source>
</evidence>
<name>A0A9E2P1N2_9BACT</name>
<evidence type="ECO:0000256" key="3">
    <source>
        <dbReference type="ARBA" id="ARBA00022692"/>
    </source>
</evidence>
<protein>
    <submittedName>
        <fullName evidence="9">PspC domain-containing protein</fullName>
    </submittedName>
</protein>
<feature type="transmembrane region" description="Helical" evidence="6">
    <location>
        <begin position="233"/>
        <end position="261"/>
    </location>
</feature>
<dbReference type="Pfam" id="PF22571">
    <property type="entry name" value="LiaI-LiaF-TM_PspC"/>
    <property type="match status" value="1"/>
</dbReference>
<comment type="subcellular location">
    <subcellularLocation>
        <location evidence="1">Cell membrane</location>
        <topology evidence="1">Single-pass membrane protein</topology>
    </subcellularLocation>
</comment>
<evidence type="ECO:0000259" key="7">
    <source>
        <dbReference type="Pfam" id="PF04024"/>
    </source>
</evidence>
<reference evidence="9" key="1">
    <citation type="journal article" date="2021" name="PeerJ">
        <title>Extensive microbial diversity within the chicken gut microbiome revealed by metagenomics and culture.</title>
        <authorList>
            <person name="Gilroy R."/>
            <person name="Ravi A."/>
            <person name="Getino M."/>
            <person name="Pursley I."/>
            <person name="Horton D.L."/>
            <person name="Alikhan N.F."/>
            <person name="Baker D."/>
            <person name="Gharbi K."/>
            <person name="Hall N."/>
            <person name="Watson M."/>
            <person name="Adriaenssens E.M."/>
            <person name="Foster-Nyarko E."/>
            <person name="Jarju S."/>
            <person name="Secka A."/>
            <person name="Antonio M."/>
            <person name="Oren A."/>
            <person name="Chaudhuri R.R."/>
            <person name="La Ragione R."/>
            <person name="Hildebrand F."/>
            <person name="Pallen M.J."/>
        </authorList>
    </citation>
    <scope>NUCLEOTIDE SEQUENCE</scope>
    <source>
        <strain evidence="9">G3-2149</strain>
    </source>
</reference>
<gene>
    <name evidence="9" type="ORF">H9789_09225</name>
</gene>
<keyword evidence="2" id="KW-1003">Cell membrane</keyword>
<dbReference type="GO" id="GO:0005886">
    <property type="term" value="C:plasma membrane"/>
    <property type="evidence" value="ECO:0007669"/>
    <property type="project" value="UniProtKB-SubCell"/>
</dbReference>
<feature type="transmembrane region" description="Helical" evidence="6">
    <location>
        <begin position="138"/>
        <end position="158"/>
    </location>
</feature>
<organism evidence="9 10">
    <name type="scientific">Candidatus Paraprevotella stercoravium</name>
    <dbReference type="NCBI Taxonomy" id="2838725"/>
    <lineage>
        <taxon>Bacteria</taxon>
        <taxon>Pseudomonadati</taxon>
        <taxon>Bacteroidota</taxon>
        <taxon>Bacteroidia</taxon>
        <taxon>Bacteroidales</taxon>
        <taxon>Prevotellaceae</taxon>
        <taxon>Paraprevotella</taxon>
    </lineage>
</organism>
<dbReference type="InterPro" id="IPR054321">
    <property type="entry name" value="PspC-rel_TM"/>
</dbReference>
<evidence type="ECO:0000313" key="9">
    <source>
        <dbReference type="EMBL" id="MBU3853972.1"/>
    </source>
</evidence>
<feature type="transmembrane region" description="Helical" evidence="6">
    <location>
        <begin position="324"/>
        <end position="346"/>
    </location>
</feature>
<evidence type="ECO:0000256" key="6">
    <source>
        <dbReference type="SAM" id="Phobius"/>
    </source>
</evidence>
<evidence type="ECO:0000256" key="1">
    <source>
        <dbReference type="ARBA" id="ARBA00004162"/>
    </source>
</evidence>
<evidence type="ECO:0000256" key="2">
    <source>
        <dbReference type="ARBA" id="ARBA00022475"/>
    </source>
</evidence>
<dbReference type="PANTHER" id="PTHR33885:SF3">
    <property type="entry name" value="PHAGE SHOCK PROTEIN C"/>
    <property type="match status" value="1"/>
</dbReference>
<dbReference type="Proteomes" id="UP000823865">
    <property type="component" value="Unassembled WGS sequence"/>
</dbReference>
<keyword evidence="5 6" id="KW-0472">Membrane</keyword>
<dbReference type="PANTHER" id="PTHR33885">
    <property type="entry name" value="PHAGE SHOCK PROTEIN C"/>
    <property type="match status" value="1"/>
</dbReference>
<keyword evidence="4 6" id="KW-1133">Transmembrane helix</keyword>
<evidence type="ECO:0000256" key="4">
    <source>
        <dbReference type="ARBA" id="ARBA00022989"/>
    </source>
</evidence>
<feature type="transmembrane region" description="Helical" evidence="6">
    <location>
        <begin position="206"/>
        <end position="227"/>
    </location>
</feature>
<dbReference type="EMBL" id="JAHLFU010000195">
    <property type="protein sequence ID" value="MBU3853972.1"/>
    <property type="molecule type" value="Genomic_DNA"/>
</dbReference>
<evidence type="ECO:0000256" key="5">
    <source>
        <dbReference type="ARBA" id="ARBA00023136"/>
    </source>
</evidence>
<feature type="transmembrane region" description="Helical" evidence="6">
    <location>
        <begin position="281"/>
        <end position="304"/>
    </location>
</feature>
<proteinExistence type="predicted"/>
<evidence type="ECO:0000313" key="10">
    <source>
        <dbReference type="Proteomes" id="UP000823865"/>
    </source>
</evidence>